<sequence length="141" mass="15813">MQTIKTELGEINVTGETIGYIVSLNLADVKGVVGSKKTIIKEITDILMGDTSENGIEETSRTIKVEIKDNKPLINIYIVIKYGVRIPDIAWDIQSRVKESLREKLGTDINEINVHVQGIQFPKKTQSRKDLIASNLFVKVF</sequence>
<evidence type="ECO:0000256" key="1">
    <source>
        <dbReference type="ARBA" id="ARBA00005721"/>
    </source>
</evidence>
<dbReference type="PANTHER" id="PTHR34297:SF2">
    <property type="entry name" value="ASP23_GLS24 FAMILY ENVELOPE STRESS RESPONSE PROTEIN"/>
    <property type="match status" value="1"/>
</dbReference>
<dbReference type="AlphaFoldDB" id="A0A1F5AA81"/>
<dbReference type="EMBL" id="MEYH01000056">
    <property type="protein sequence ID" value="OGD15439.1"/>
    <property type="molecule type" value="Genomic_DNA"/>
</dbReference>
<protein>
    <recommendedName>
        <fullName evidence="4">Alkaline-shock protein</fullName>
    </recommendedName>
</protein>
<accession>A0A1F5AA81</accession>
<proteinExistence type="inferred from homology"/>
<evidence type="ECO:0000313" key="2">
    <source>
        <dbReference type="EMBL" id="OGD15439.1"/>
    </source>
</evidence>
<dbReference type="STRING" id="1797291.A2V47_08570"/>
<dbReference type="Proteomes" id="UP000177701">
    <property type="component" value="Unassembled WGS sequence"/>
</dbReference>
<dbReference type="Pfam" id="PF03780">
    <property type="entry name" value="Asp23"/>
    <property type="match status" value="1"/>
</dbReference>
<organism evidence="2 3">
    <name type="scientific">Candidatus Sediminicultor quintus</name>
    <dbReference type="NCBI Taxonomy" id="1797291"/>
    <lineage>
        <taxon>Bacteria</taxon>
        <taxon>Pseudomonadati</taxon>
        <taxon>Atribacterota</taxon>
        <taxon>Candidatus Phoenicimicrobiia</taxon>
        <taxon>Candidatus Pheonicimicrobiales</taxon>
        <taxon>Candidatus Phoenicimicrobiaceae</taxon>
        <taxon>Candidatus Sediminicultor</taxon>
    </lineage>
</organism>
<dbReference type="PANTHER" id="PTHR34297">
    <property type="entry name" value="HYPOTHETICAL CYTOSOLIC PROTEIN-RELATED"/>
    <property type="match status" value="1"/>
</dbReference>
<evidence type="ECO:0008006" key="4">
    <source>
        <dbReference type="Google" id="ProtNLM"/>
    </source>
</evidence>
<name>A0A1F5AA81_9BACT</name>
<dbReference type="InterPro" id="IPR005531">
    <property type="entry name" value="Asp23"/>
</dbReference>
<evidence type="ECO:0000313" key="3">
    <source>
        <dbReference type="Proteomes" id="UP000177701"/>
    </source>
</evidence>
<comment type="similarity">
    <text evidence="1">Belongs to the asp23 family.</text>
</comment>
<reference evidence="2 3" key="1">
    <citation type="journal article" date="2016" name="Nat. Commun.">
        <title>Thousands of microbial genomes shed light on interconnected biogeochemical processes in an aquifer system.</title>
        <authorList>
            <person name="Anantharaman K."/>
            <person name="Brown C.T."/>
            <person name="Hug L.A."/>
            <person name="Sharon I."/>
            <person name="Castelle C.J."/>
            <person name="Probst A.J."/>
            <person name="Thomas B.C."/>
            <person name="Singh A."/>
            <person name="Wilkins M.J."/>
            <person name="Karaoz U."/>
            <person name="Brodie E.L."/>
            <person name="Williams K.H."/>
            <person name="Hubbard S.S."/>
            <person name="Banfield J.F."/>
        </authorList>
    </citation>
    <scope>NUCLEOTIDE SEQUENCE [LARGE SCALE GENOMIC DNA]</scope>
</reference>
<comment type="caution">
    <text evidence="2">The sequence shown here is derived from an EMBL/GenBank/DDBJ whole genome shotgun (WGS) entry which is preliminary data.</text>
</comment>
<gene>
    <name evidence="2" type="ORF">A2V47_08570</name>
</gene>